<reference evidence="3" key="1">
    <citation type="journal article" date="2023" name="Mol. Biol. Evol.">
        <title>Third-Generation Sequencing Reveals the Adaptive Role of the Epigenome in Three Deep-Sea Polychaetes.</title>
        <authorList>
            <person name="Perez M."/>
            <person name="Aroh O."/>
            <person name="Sun Y."/>
            <person name="Lan Y."/>
            <person name="Juniper S.K."/>
            <person name="Young C.R."/>
            <person name="Angers B."/>
            <person name="Qian P.Y."/>
        </authorList>
    </citation>
    <scope>NUCLEOTIDE SEQUENCE</scope>
    <source>
        <strain evidence="3">R07B-5</strain>
    </source>
</reference>
<proteinExistence type="predicted"/>
<dbReference type="SMART" id="SM00409">
    <property type="entry name" value="IG"/>
    <property type="match status" value="1"/>
</dbReference>
<dbReference type="AlphaFoldDB" id="A0AAD9P3Y9"/>
<dbReference type="PROSITE" id="PS50835">
    <property type="entry name" value="IG_LIKE"/>
    <property type="match status" value="1"/>
</dbReference>
<evidence type="ECO:0000313" key="3">
    <source>
        <dbReference type="EMBL" id="KAK2187586.1"/>
    </source>
</evidence>
<organism evidence="3 4">
    <name type="scientific">Ridgeia piscesae</name>
    <name type="common">Tubeworm</name>
    <dbReference type="NCBI Taxonomy" id="27915"/>
    <lineage>
        <taxon>Eukaryota</taxon>
        <taxon>Metazoa</taxon>
        <taxon>Spiralia</taxon>
        <taxon>Lophotrochozoa</taxon>
        <taxon>Annelida</taxon>
        <taxon>Polychaeta</taxon>
        <taxon>Sedentaria</taxon>
        <taxon>Canalipalpata</taxon>
        <taxon>Sabellida</taxon>
        <taxon>Siboglinidae</taxon>
        <taxon>Ridgeia</taxon>
    </lineage>
</organism>
<evidence type="ECO:0000256" key="1">
    <source>
        <dbReference type="SAM" id="SignalP"/>
    </source>
</evidence>
<dbReference type="InterPro" id="IPR013783">
    <property type="entry name" value="Ig-like_fold"/>
</dbReference>
<dbReference type="SUPFAM" id="SSF48726">
    <property type="entry name" value="Immunoglobulin"/>
    <property type="match status" value="1"/>
</dbReference>
<evidence type="ECO:0000259" key="2">
    <source>
        <dbReference type="PROSITE" id="PS50835"/>
    </source>
</evidence>
<dbReference type="Gene3D" id="2.60.40.10">
    <property type="entry name" value="Immunoglobulins"/>
    <property type="match status" value="1"/>
</dbReference>
<sequence>MACSLSRAPRRRALLVLILVFFAHFVAVTKTRQQDNFYFDPAPRNQDVVEGGKVILRCDVSNRRHITFYWTLGSDDKRLPNTSRRFQEDSDLHIVRVSRQEDAGSFRCVATNVTTGVSRISTEAQLNILCE</sequence>
<dbReference type="SMART" id="SM00408">
    <property type="entry name" value="IGc2"/>
    <property type="match status" value="1"/>
</dbReference>
<dbReference type="Pfam" id="PF13927">
    <property type="entry name" value="Ig_3"/>
    <property type="match status" value="1"/>
</dbReference>
<feature type="chain" id="PRO_5041943760" description="Ig-like domain-containing protein" evidence="1">
    <location>
        <begin position="29"/>
        <end position="131"/>
    </location>
</feature>
<name>A0AAD9P3Y9_RIDPI</name>
<dbReference type="InterPro" id="IPR036179">
    <property type="entry name" value="Ig-like_dom_sf"/>
</dbReference>
<dbReference type="InterPro" id="IPR007110">
    <property type="entry name" value="Ig-like_dom"/>
</dbReference>
<comment type="caution">
    <text evidence="3">The sequence shown here is derived from an EMBL/GenBank/DDBJ whole genome shotgun (WGS) entry which is preliminary data.</text>
</comment>
<keyword evidence="4" id="KW-1185">Reference proteome</keyword>
<dbReference type="CDD" id="cd00096">
    <property type="entry name" value="Ig"/>
    <property type="match status" value="1"/>
</dbReference>
<gene>
    <name evidence="3" type="ORF">NP493_161g04000</name>
</gene>
<keyword evidence="1" id="KW-0732">Signal</keyword>
<protein>
    <recommendedName>
        <fullName evidence="2">Ig-like domain-containing protein</fullName>
    </recommendedName>
</protein>
<dbReference type="InterPro" id="IPR003598">
    <property type="entry name" value="Ig_sub2"/>
</dbReference>
<dbReference type="EMBL" id="JAODUO010000161">
    <property type="protein sequence ID" value="KAK2187586.1"/>
    <property type="molecule type" value="Genomic_DNA"/>
</dbReference>
<feature type="domain" description="Ig-like" evidence="2">
    <location>
        <begin position="41"/>
        <end position="127"/>
    </location>
</feature>
<feature type="signal peptide" evidence="1">
    <location>
        <begin position="1"/>
        <end position="28"/>
    </location>
</feature>
<dbReference type="InterPro" id="IPR003599">
    <property type="entry name" value="Ig_sub"/>
</dbReference>
<dbReference type="Proteomes" id="UP001209878">
    <property type="component" value="Unassembled WGS sequence"/>
</dbReference>
<accession>A0AAD9P3Y9</accession>
<evidence type="ECO:0000313" key="4">
    <source>
        <dbReference type="Proteomes" id="UP001209878"/>
    </source>
</evidence>